<name>A0A815ETS3_9BILA</name>
<organism evidence="1 2">
    <name type="scientific">Rotaria sordida</name>
    <dbReference type="NCBI Taxonomy" id="392033"/>
    <lineage>
        <taxon>Eukaryota</taxon>
        <taxon>Metazoa</taxon>
        <taxon>Spiralia</taxon>
        <taxon>Gnathifera</taxon>
        <taxon>Rotifera</taxon>
        <taxon>Eurotatoria</taxon>
        <taxon>Bdelloidea</taxon>
        <taxon>Philodinida</taxon>
        <taxon>Philodinidae</taxon>
        <taxon>Rotaria</taxon>
    </lineage>
</organism>
<dbReference type="Proteomes" id="UP000663882">
    <property type="component" value="Unassembled WGS sequence"/>
</dbReference>
<sequence>MRTVYRHHGGNFDIVISYDNSIPHLLIDEDILSTLKQIYSCLRPGDGCLITIRDYDREQRTDKNIVKPYGKAKIENDKRYVALQVWDFDETNFHHYDFTLYIIEEDLKSKNIVIHAMRSLYYAISSDKLIKLMNDAGFINVNRLDECFYQPVFIGIRPFT</sequence>
<proteinExistence type="predicted"/>
<evidence type="ECO:0000313" key="2">
    <source>
        <dbReference type="Proteomes" id="UP000663882"/>
    </source>
</evidence>
<dbReference type="SUPFAM" id="SSF53335">
    <property type="entry name" value="S-adenosyl-L-methionine-dependent methyltransferases"/>
    <property type="match status" value="1"/>
</dbReference>
<protein>
    <submittedName>
        <fullName evidence="1">Uncharacterized protein</fullName>
    </submittedName>
</protein>
<dbReference type="Gene3D" id="2.20.25.110">
    <property type="entry name" value="S-adenosyl-L-methionine-dependent methyltransferases"/>
    <property type="match status" value="1"/>
</dbReference>
<dbReference type="Gene3D" id="3.40.50.150">
    <property type="entry name" value="Vaccinia Virus protein VP39"/>
    <property type="match status" value="1"/>
</dbReference>
<accession>A0A815ETS3</accession>
<dbReference type="OrthoDB" id="3647at2759"/>
<evidence type="ECO:0000313" key="1">
    <source>
        <dbReference type="EMBL" id="CAF1319870.1"/>
    </source>
</evidence>
<dbReference type="InterPro" id="IPR029063">
    <property type="entry name" value="SAM-dependent_MTases_sf"/>
</dbReference>
<comment type="caution">
    <text evidence="1">The sequence shown here is derived from an EMBL/GenBank/DDBJ whole genome shotgun (WGS) entry which is preliminary data.</text>
</comment>
<gene>
    <name evidence="1" type="ORF">RFH988_LOCUS30699</name>
</gene>
<dbReference type="AlphaFoldDB" id="A0A815ETS3"/>
<dbReference type="EMBL" id="CAJNOO010003128">
    <property type="protein sequence ID" value="CAF1319870.1"/>
    <property type="molecule type" value="Genomic_DNA"/>
</dbReference>
<reference evidence="1" key="1">
    <citation type="submission" date="2021-02" db="EMBL/GenBank/DDBJ databases">
        <authorList>
            <person name="Nowell W R."/>
        </authorList>
    </citation>
    <scope>NUCLEOTIDE SEQUENCE</scope>
</reference>